<gene>
    <name evidence="1" type="ordered locus">Os03g0162350</name>
    <name evidence="1" type="ORF">OSNPB_030162350</name>
</gene>
<protein>
    <submittedName>
        <fullName evidence="1">Os03g0162350 protein</fullName>
    </submittedName>
</protein>
<sequence length="78" mass="8682">MPPVPLCACPAMFKERERLRRSIHAMHRHHLHCTLMLRRCGQQAPESVLDHGQHNAAVAVGCSGTHHITADAIVDDEL</sequence>
<evidence type="ECO:0000313" key="1">
    <source>
        <dbReference type="EMBL" id="BAS82427.1"/>
    </source>
</evidence>
<reference evidence="1 2" key="3">
    <citation type="journal article" date="2013" name="Rice">
        <title>Improvement of the Oryza sativa Nipponbare reference genome using next generation sequence and optical map data.</title>
        <authorList>
            <person name="Kawahara Y."/>
            <person name="de la Bastide M."/>
            <person name="Hamilton J.P."/>
            <person name="Kanamori H."/>
            <person name="McCombie W.R."/>
            <person name="Ouyang S."/>
            <person name="Schwartz D.C."/>
            <person name="Tanaka T."/>
            <person name="Wu J."/>
            <person name="Zhou S."/>
            <person name="Childs K.L."/>
            <person name="Davidson R.M."/>
            <person name="Lin H."/>
            <person name="Quesada-Ocampo L."/>
            <person name="Vaillancourt B."/>
            <person name="Sakai H."/>
            <person name="Lee S.S."/>
            <person name="Kim J."/>
            <person name="Numa H."/>
            <person name="Itoh T."/>
            <person name="Buell C.R."/>
            <person name="Matsumoto T."/>
        </authorList>
    </citation>
    <scope>NUCLEOTIDE SEQUENCE [LARGE SCALE GENOMIC DNA]</scope>
    <source>
        <strain evidence="2">cv. Nipponbare</strain>
    </source>
</reference>
<name>A0A0P0VTC3_ORYSJ</name>
<accession>A0A0P0VTC3</accession>
<reference evidence="2" key="1">
    <citation type="journal article" date="2005" name="Nature">
        <title>The map-based sequence of the rice genome.</title>
        <authorList>
            <consortium name="International rice genome sequencing project (IRGSP)"/>
            <person name="Matsumoto T."/>
            <person name="Wu J."/>
            <person name="Kanamori H."/>
            <person name="Katayose Y."/>
            <person name="Fujisawa M."/>
            <person name="Namiki N."/>
            <person name="Mizuno H."/>
            <person name="Yamamoto K."/>
            <person name="Antonio B.A."/>
            <person name="Baba T."/>
            <person name="Sakata K."/>
            <person name="Nagamura Y."/>
            <person name="Aoki H."/>
            <person name="Arikawa K."/>
            <person name="Arita K."/>
            <person name="Bito T."/>
            <person name="Chiden Y."/>
            <person name="Fujitsuka N."/>
            <person name="Fukunaka R."/>
            <person name="Hamada M."/>
            <person name="Harada C."/>
            <person name="Hayashi A."/>
            <person name="Hijishita S."/>
            <person name="Honda M."/>
            <person name="Hosokawa S."/>
            <person name="Ichikawa Y."/>
            <person name="Idonuma A."/>
            <person name="Iijima M."/>
            <person name="Ikeda M."/>
            <person name="Ikeno M."/>
            <person name="Ito K."/>
            <person name="Ito S."/>
            <person name="Ito T."/>
            <person name="Ito Y."/>
            <person name="Ito Y."/>
            <person name="Iwabuchi A."/>
            <person name="Kamiya K."/>
            <person name="Karasawa W."/>
            <person name="Kurita K."/>
            <person name="Katagiri S."/>
            <person name="Kikuta A."/>
            <person name="Kobayashi H."/>
            <person name="Kobayashi N."/>
            <person name="Machita K."/>
            <person name="Maehara T."/>
            <person name="Masukawa M."/>
            <person name="Mizubayashi T."/>
            <person name="Mukai Y."/>
            <person name="Nagasaki H."/>
            <person name="Nagata Y."/>
            <person name="Naito S."/>
            <person name="Nakashima M."/>
            <person name="Nakama Y."/>
            <person name="Nakamichi Y."/>
            <person name="Nakamura M."/>
            <person name="Meguro A."/>
            <person name="Negishi M."/>
            <person name="Ohta I."/>
            <person name="Ohta T."/>
            <person name="Okamoto M."/>
            <person name="Ono N."/>
            <person name="Saji S."/>
            <person name="Sakaguchi M."/>
            <person name="Sakai K."/>
            <person name="Shibata M."/>
            <person name="Shimokawa T."/>
            <person name="Song J."/>
            <person name="Takazaki Y."/>
            <person name="Terasawa K."/>
            <person name="Tsugane M."/>
            <person name="Tsuji K."/>
            <person name="Ueda S."/>
            <person name="Waki K."/>
            <person name="Yamagata H."/>
            <person name="Yamamoto M."/>
            <person name="Yamamoto S."/>
            <person name="Yamane H."/>
            <person name="Yoshiki S."/>
            <person name="Yoshihara R."/>
            <person name="Yukawa K."/>
            <person name="Zhong H."/>
            <person name="Yano M."/>
            <person name="Yuan Q."/>
            <person name="Ouyang S."/>
            <person name="Liu J."/>
            <person name="Jones K.M."/>
            <person name="Gansberger K."/>
            <person name="Moffat K."/>
            <person name="Hill J."/>
            <person name="Bera J."/>
            <person name="Fadrosh D."/>
            <person name="Jin S."/>
            <person name="Johri S."/>
            <person name="Kim M."/>
            <person name="Overton L."/>
            <person name="Reardon M."/>
            <person name="Tsitrin T."/>
            <person name="Vuong H."/>
            <person name="Weaver B."/>
            <person name="Ciecko A."/>
            <person name="Tallon L."/>
            <person name="Jackson J."/>
            <person name="Pai G."/>
            <person name="Aken S.V."/>
            <person name="Utterback T."/>
            <person name="Reidmuller S."/>
            <person name="Feldblyum T."/>
            <person name="Hsiao J."/>
            <person name="Zismann V."/>
            <person name="Iobst S."/>
            <person name="de Vazeille A.R."/>
            <person name="Buell C.R."/>
            <person name="Ying K."/>
            <person name="Li Y."/>
            <person name="Lu T."/>
            <person name="Huang Y."/>
            <person name="Zhao Q."/>
            <person name="Feng Q."/>
            <person name="Zhang L."/>
            <person name="Zhu J."/>
            <person name="Weng Q."/>
            <person name="Mu J."/>
            <person name="Lu Y."/>
            <person name="Fan D."/>
            <person name="Liu Y."/>
            <person name="Guan J."/>
            <person name="Zhang Y."/>
            <person name="Yu S."/>
            <person name="Liu X."/>
            <person name="Zhang Y."/>
            <person name="Hong G."/>
            <person name="Han B."/>
            <person name="Choisne N."/>
            <person name="Demange N."/>
            <person name="Orjeda G."/>
            <person name="Samain S."/>
            <person name="Cattolico L."/>
            <person name="Pelletier E."/>
            <person name="Couloux A."/>
            <person name="Segurens B."/>
            <person name="Wincker P."/>
            <person name="D'Hont A."/>
            <person name="Scarpelli C."/>
            <person name="Weissenbach J."/>
            <person name="Salanoubat M."/>
            <person name="Quetier F."/>
            <person name="Yu Y."/>
            <person name="Kim H.R."/>
            <person name="Rambo T."/>
            <person name="Currie J."/>
            <person name="Collura K."/>
            <person name="Luo M."/>
            <person name="Yang T."/>
            <person name="Ammiraju J.S.S."/>
            <person name="Engler F."/>
            <person name="Soderlund C."/>
            <person name="Wing R.A."/>
            <person name="Palmer L.E."/>
            <person name="de la Bastide M."/>
            <person name="Spiegel L."/>
            <person name="Nascimento L."/>
            <person name="Zutavern T."/>
            <person name="O'Shaughnessy A."/>
            <person name="Dike S."/>
            <person name="Dedhia N."/>
            <person name="Preston R."/>
            <person name="Balija V."/>
            <person name="McCombie W.R."/>
            <person name="Chow T."/>
            <person name="Chen H."/>
            <person name="Chung M."/>
            <person name="Chen C."/>
            <person name="Shaw J."/>
            <person name="Wu H."/>
            <person name="Hsiao K."/>
            <person name="Chao Y."/>
            <person name="Chu M."/>
            <person name="Cheng C."/>
            <person name="Hour A."/>
            <person name="Lee P."/>
            <person name="Lin S."/>
            <person name="Lin Y."/>
            <person name="Liou J."/>
            <person name="Liu S."/>
            <person name="Hsing Y."/>
            <person name="Raghuvanshi S."/>
            <person name="Mohanty A."/>
            <person name="Bharti A.K."/>
            <person name="Gaur A."/>
            <person name="Gupta V."/>
            <person name="Kumar D."/>
            <person name="Ravi V."/>
            <person name="Vij S."/>
            <person name="Kapur A."/>
            <person name="Khurana P."/>
            <person name="Khurana P."/>
            <person name="Khurana J.P."/>
            <person name="Tyagi A.K."/>
            <person name="Gaikwad K."/>
            <person name="Singh A."/>
            <person name="Dalal V."/>
            <person name="Srivastava S."/>
            <person name="Dixit A."/>
            <person name="Pal A.K."/>
            <person name="Ghazi I.A."/>
            <person name="Yadav M."/>
            <person name="Pandit A."/>
            <person name="Bhargava A."/>
            <person name="Sureshbabu K."/>
            <person name="Batra K."/>
            <person name="Sharma T.R."/>
            <person name="Mohapatra T."/>
            <person name="Singh N.K."/>
            <person name="Messing J."/>
            <person name="Nelson A.B."/>
            <person name="Fuks G."/>
            <person name="Kavchok S."/>
            <person name="Keizer G."/>
            <person name="Linton E."/>
            <person name="Llaca V."/>
            <person name="Song R."/>
            <person name="Tanyolac B."/>
            <person name="Young S."/>
            <person name="Ho-Il K."/>
            <person name="Hahn J.H."/>
            <person name="Sangsakoo G."/>
            <person name="Vanavichit A."/>
            <person name="de Mattos Luiz.A.T."/>
            <person name="Zimmer P.D."/>
            <person name="Malone G."/>
            <person name="Dellagostin O."/>
            <person name="de Oliveira A.C."/>
            <person name="Bevan M."/>
            <person name="Bancroft I."/>
            <person name="Minx P."/>
            <person name="Cordum H."/>
            <person name="Wilson R."/>
            <person name="Cheng Z."/>
            <person name="Jin W."/>
            <person name="Jiang J."/>
            <person name="Leong S.A."/>
            <person name="Iwama H."/>
            <person name="Gojobori T."/>
            <person name="Itoh T."/>
            <person name="Niimura Y."/>
            <person name="Fujii Y."/>
            <person name="Habara T."/>
            <person name="Sakai H."/>
            <person name="Sato Y."/>
            <person name="Wilson G."/>
            <person name="Kumar K."/>
            <person name="McCouch S."/>
            <person name="Juretic N."/>
            <person name="Hoen D."/>
            <person name="Wright S."/>
            <person name="Bruskiewich R."/>
            <person name="Bureau T."/>
            <person name="Miyao A."/>
            <person name="Hirochika H."/>
            <person name="Nishikawa T."/>
            <person name="Kadowaki K."/>
            <person name="Sugiura M."/>
            <person name="Burr B."/>
            <person name="Sasaki T."/>
        </authorList>
    </citation>
    <scope>NUCLEOTIDE SEQUENCE [LARGE SCALE GENOMIC DNA]</scope>
    <source>
        <strain evidence="2">cv. Nipponbare</strain>
    </source>
</reference>
<dbReference type="AlphaFoldDB" id="A0A0P0VTC3"/>
<dbReference type="Proteomes" id="UP000059680">
    <property type="component" value="Chromosome 3"/>
</dbReference>
<proteinExistence type="predicted"/>
<keyword evidence="2" id="KW-1185">Reference proteome</keyword>
<evidence type="ECO:0000313" key="2">
    <source>
        <dbReference type="Proteomes" id="UP000059680"/>
    </source>
</evidence>
<dbReference type="EMBL" id="AP014959">
    <property type="protein sequence ID" value="BAS82427.1"/>
    <property type="molecule type" value="Genomic_DNA"/>
</dbReference>
<dbReference type="PaxDb" id="39947-A0A0P0VTC3"/>
<organism evidence="1 2">
    <name type="scientific">Oryza sativa subsp. japonica</name>
    <name type="common">Rice</name>
    <dbReference type="NCBI Taxonomy" id="39947"/>
    <lineage>
        <taxon>Eukaryota</taxon>
        <taxon>Viridiplantae</taxon>
        <taxon>Streptophyta</taxon>
        <taxon>Embryophyta</taxon>
        <taxon>Tracheophyta</taxon>
        <taxon>Spermatophyta</taxon>
        <taxon>Magnoliopsida</taxon>
        <taxon>Liliopsida</taxon>
        <taxon>Poales</taxon>
        <taxon>Poaceae</taxon>
        <taxon>BOP clade</taxon>
        <taxon>Oryzoideae</taxon>
        <taxon>Oryzeae</taxon>
        <taxon>Oryzinae</taxon>
        <taxon>Oryza</taxon>
        <taxon>Oryza sativa</taxon>
    </lineage>
</organism>
<dbReference type="InParanoid" id="A0A0P0VTC3"/>
<reference evidence="1 2" key="2">
    <citation type="journal article" date="2013" name="Plant Cell Physiol.">
        <title>Rice Annotation Project Database (RAP-DB): an integrative and interactive database for rice genomics.</title>
        <authorList>
            <person name="Sakai H."/>
            <person name="Lee S.S."/>
            <person name="Tanaka T."/>
            <person name="Numa H."/>
            <person name="Kim J."/>
            <person name="Kawahara Y."/>
            <person name="Wakimoto H."/>
            <person name="Yang C.C."/>
            <person name="Iwamoto M."/>
            <person name="Abe T."/>
            <person name="Yamada Y."/>
            <person name="Muto A."/>
            <person name="Inokuchi H."/>
            <person name="Ikemura T."/>
            <person name="Matsumoto T."/>
            <person name="Sasaki T."/>
            <person name="Itoh T."/>
        </authorList>
    </citation>
    <scope>NUCLEOTIDE SEQUENCE [LARGE SCALE GENOMIC DNA]</scope>
    <source>
        <strain evidence="2">cv. Nipponbare</strain>
    </source>
</reference>